<dbReference type="EMBL" id="SZOM01000084">
    <property type="protein sequence ID" value="TKH16586.1"/>
    <property type="molecule type" value="Genomic_DNA"/>
</dbReference>
<feature type="transmembrane region" description="Helical" evidence="1">
    <location>
        <begin position="39"/>
        <end position="59"/>
    </location>
</feature>
<dbReference type="AlphaFoldDB" id="A0A4U2MYR5"/>
<sequence>MNNKKWTNRDWIWLVAILIIINIILVANVYDYAHIEANFSIISSAVSIALALVAIFIALKQDSDNQQVNNQLSHLLSEISANVRNVDAKLDLSSVGEKTVEAYSEGIEKQDTYTKEEVDKIINDVSKDITSDINDLLNKENSIETINSYYDSKGKRRLVGGSLNNIIKNNLDKSDIELRTIIAAETGRTYTLSSIKKFRKEFSHIFDAG</sequence>
<accession>A0A4U2MYR5</accession>
<comment type="caution">
    <text evidence="2">The sequence shown here is derived from an EMBL/GenBank/DDBJ whole genome shotgun (WGS) entry which is preliminary data.</text>
</comment>
<evidence type="ECO:0000313" key="2">
    <source>
        <dbReference type="EMBL" id="TKH16586.1"/>
    </source>
</evidence>
<name>A0A4U2MYR5_9BACI</name>
<evidence type="ECO:0000313" key="3">
    <source>
        <dbReference type="Proteomes" id="UP000306037"/>
    </source>
</evidence>
<keyword evidence="1" id="KW-0812">Transmembrane</keyword>
<feature type="transmembrane region" description="Helical" evidence="1">
    <location>
        <begin position="12"/>
        <end position="33"/>
    </location>
</feature>
<keyword evidence="1" id="KW-0472">Membrane</keyword>
<proteinExistence type="predicted"/>
<gene>
    <name evidence="2" type="ORF">FC694_12185</name>
</gene>
<organism evidence="2 3">
    <name type="scientific">Bacillus wiedmannii</name>
    <dbReference type="NCBI Taxonomy" id="1890302"/>
    <lineage>
        <taxon>Bacteria</taxon>
        <taxon>Bacillati</taxon>
        <taxon>Bacillota</taxon>
        <taxon>Bacilli</taxon>
        <taxon>Bacillales</taxon>
        <taxon>Bacillaceae</taxon>
        <taxon>Bacillus</taxon>
        <taxon>Bacillus cereus group</taxon>
    </lineage>
</organism>
<evidence type="ECO:0000256" key="1">
    <source>
        <dbReference type="SAM" id="Phobius"/>
    </source>
</evidence>
<dbReference type="Proteomes" id="UP000306037">
    <property type="component" value="Unassembled WGS sequence"/>
</dbReference>
<protein>
    <submittedName>
        <fullName evidence="2">Uncharacterized protein</fullName>
    </submittedName>
</protein>
<dbReference type="RefSeq" id="WP_098581623.1">
    <property type="nucleotide sequence ID" value="NZ_SZOM01000084.1"/>
</dbReference>
<keyword evidence="1" id="KW-1133">Transmembrane helix</keyword>
<reference evidence="2 3" key="1">
    <citation type="journal article" date="2019" name="Environ. Microbiol.">
        <title>An active ?-lactamase is a part of an orchestrated cell wall stress resistance network of Bacillus subtilis and related rhizosphere species.</title>
        <authorList>
            <person name="Bucher T."/>
            <person name="Keren-Paz A."/>
            <person name="Hausser J."/>
            <person name="Olender T."/>
            <person name="Cytryn E."/>
            <person name="Kolodkin-Gal I."/>
        </authorList>
    </citation>
    <scope>NUCLEOTIDE SEQUENCE [LARGE SCALE GENOMIC DNA]</scope>
    <source>
        <strain evidence="2 3">I71</strain>
    </source>
</reference>